<evidence type="ECO:0000313" key="1">
    <source>
        <dbReference type="EMBL" id="KAJ9078456.1"/>
    </source>
</evidence>
<name>A0ACC2TVG1_9FUNG</name>
<dbReference type="Proteomes" id="UP001165960">
    <property type="component" value="Unassembled WGS sequence"/>
</dbReference>
<comment type="caution">
    <text evidence="1">The sequence shown here is derived from an EMBL/GenBank/DDBJ whole genome shotgun (WGS) entry which is preliminary data.</text>
</comment>
<evidence type="ECO:0000313" key="2">
    <source>
        <dbReference type="Proteomes" id="UP001165960"/>
    </source>
</evidence>
<accession>A0ACC2TVG1</accession>
<organism evidence="1 2">
    <name type="scientific">Entomophthora muscae</name>
    <dbReference type="NCBI Taxonomy" id="34485"/>
    <lineage>
        <taxon>Eukaryota</taxon>
        <taxon>Fungi</taxon>
        <taxon>Fungi incertae sedis</taxon>
        <taxon>Zoopagomycota</taxon>
        <taxon>Entomophthoromycotina</taxon>
        <taxon>Entomophthoromycetes</taxon>
        <taxon>Entomophthorales</taxon>
        <taxon>Entomophthoraceae</taxon>
        <taxon>Entomophthora</taxon>
    </lineage>
</organism>
<gene>
    <name evidence="1" type="ORF">DSO57_1006582</name>
</gene>
<sequence length="147" mass="16199">MSNNSRESNSPSQDYGSDSVRGIKSPVTYDNCTFQCGEKEVTFTYGTDVYNLPKSLVEFIHKSSHNKCAHKSKNDQQASPPHQQSNSSNDDELNHNHALFSSDIDCLKLSSTDDRYDGKAGFSECVATSLITPSQEIISLINDSIAK</sequence>
<reference evidence="1" key="1">
    <citation type="submission" date="2022-04" db="EMBL/GenBank/DDBJ databases">
        <title>Genome of the entomopathogenic fungus Entomophthora muscae.</title>
        <authorList>
            <person name="Elya C."/>
            <person name="Lovett B.R."/>
            <person name="Lee E."/>
            <person name="Macias A.M."/>
            <person name="Hajek A.E."/>
            <person name="De Bivort B.L."/>
            <person name="Kasson M.T."/>
            <person name="De Fine Licht H.H."/>
            <person name="Stajich J.E."/>
        </authorList>
    </citation>
    <scope>NUCLEOTIDE SEQUENCE</scope>
    <source>
        <strain evidence="1">Berkeley</strain>
    </source>
</reference>
<dbReference type="EMBL" id="QTSX02002148">
    <property type="protein sequence ID" value="KAJ9078456.1"/>
    <property type="molecule type" value="Genomic_DNA"/>
</dbReference>
<proteinExistence type="predicted"/>
<keyword evidence="2" id="KW-1185">Reference proteome</keyword>
<protein>
    <submittedName>
        <fullName evidence="1">Uncharacterized protein</fullName>
    </submittedName>
</protein>